<dbReference type="Proteomes" id="UP001056384">
    <property type="component" value="Chromosome 1"/>
</dbReference>
<protein>
    <submittedName>
        <fullName evidence="4">Uncharacterized protein</fullName>
    </submittedName>
</protein>
<feature type="compositionally biased region" description="Basic and acidic residues" evidence="2">
    <location>
        <begin position="31"/>
        <end position="40"/>
    </location>
</feature>
<organism evidence="4 5">
    <name type="scientific">Septoria linicola</name>
    <dbReference type="NCBI Taxonomy" id="215465"/>
    <lineage>
        <taxon>Eukaryota</taxon>
        <taxon>Fungi</taxon>
        <taxon>Dikarya</taxon>
        <taxon>Ascomycota</taxon>
        <taxon>Pezizomycotina</taxon>
        <taxon>Dothideomycetes</taxon>
        <taxon>Dothideomycetidae</taxon>
        <taxon>Mycosphaerellales</taxon>
        <taxon>Mycosphaerellaceae</taxon>
        <taxon>Septoria</taxon>
    </lineage>
</organism>
<evidence type="ECO:0000313" key="5">
    <source>
        <dbReference type="Proteomes" id="UP001056384"/>
    </source>
</evidence>
<dbReference type="OrthoDB" id="5419542at2759"/>
<evidence type="ECO:0000313" key="4">
    <source>
        <dbReference type="EMBL" id="USW47869.1"/>
    </source>
</evidence>
<dbReference type="AlphaFoldDB" id="A0A9Q9AE79"/>
<reference evidence="4" key="1">
    <citation type="submission" date="2022-06" db="EMBL/GenBank/DDBJ databases">
        <title>Complete genome sequences of two strains of the flax pathogen Septoria linicola.</title>
        <authorList>
            <person name="Lapalu N."/>
            <person name="Simon A."/>
            <person name="Demenou B."/>
            <person name="Paumier D."/>
            <person name="Guillot M.-P."/>
            <person name="Gout L."/>
            <person name="Valade R."/>
        </authorList>
    </citation>
    <scope>NUCLEOTIDE SEQUENCE</scope>
    <source>
        <strain evidence="4">SE15195</strain>
    </source>
</reference>
<evidence type="ECO:0000256" key="3">
    <source>
        <dbReference type="SAM" id="Phobius"/>
    </source>
</evidence>
<feature type="compositionally biased region" description="Polar residues" evidence="2">
    <location>
        <begin position="99"/>
        <end position="114"/>
    </location>
</feature>
<feature type="coiled-coil region" evidence="1">
    <location>
        <begin position="247"/>
        <end position="274"/>
    </location>
</feature>
<feature type="region of interest" description="Disordered" evidence="2">
    <location>
        <begin position="87"/>
        <end position="114"/>
    </location>
</feature>
<keyword evidence="3" id="KW-0472">Membrane</keyword>
<feature type="region of interest" description="Disordered" evidence="2">
    <location>
        <begin position="1"/>
        <end position="53"/>
    </location>
</feature>
<evidence type="ECO:0000256" key="1">
    <source>
        <dbReference type="SAM" id="Coils"/>
    </source>
</evidence>
<proteinExistence type="predicted"/>
<dbReference type="EMBL" id="CP099418">
    <property type="protein sequence ID" value="USW47869.1"/>
    <property type="molecule type" value="Genomic_DNA"/>
</dbReference>
<feature type="transmembrane region" description="Helical" evidence="3">
    <location>
        <begin position="279"/>
        <end position="299"/>
    </location>
</feature>
<keyword evidence="3" id="KW-1133">Transmembrane helix</keyword>
<name>A0A9Q9AE79_9PEZI</name>
<sequence>MAHRREEDGLSPNKALPKLRTTPDVLSPTRSRTDAPDERSHLHRRLHSASLRNRAFTGAKEHGYRHAAKETVQSAIDLKPPISFDSLLRRDKKGAHSTRGGSSKYSSQQQTQRQLDVDEWSAQQAQLAQKPQVKPEDIAKAKKENASREVALRKSLGVVEDIAMASTRELDDTYYAILEKASQLRNTVASLQQLAEDSRTMHQGFMEETEQLQRNAKSSLDGFANFAPQEQTINTLVDRLKHSKHRTNLLNDRLEAARHRVEAYEEREKRNRKASRQRWSAAWITIVGLVVFVIAVLLARNRGAVGNNVPHMFDQINAMLAPAPKVDDSILSRLFDSL</sequence>
<accession>A0A9Q9AE79</accession>
<evidence type="ECO:0000256" key="2">
    <source>
        <dbReference type="SAM" id="MobiDB-lite"/>
    </source>
</evidence>
<gene>
    <name evidence="4" type="ORF">Slin15195_G011880</name>
</gene>
<keyword evidence="1" id="KW-0175">Coiled coil</keyword>
<keyword evidence="3" id="KW-0812">Transmembrane</keyword>
<keyword evidence="5" id="KW-1185">Reference proteome</keyword>